<sequence>MKTCSKCGSENRDGAAFCSKCGSELPHEEGIKGWWKRQNRSSKFLIITPFAILVLILLLGAFTEPSGYSDVNYDDATVYDNDAADVSGASRTNTFSENGISFSYPDTWEIYIPDESSDDNVVSLKSYEQGMVSILSVYKRSATVDLETERDTWLGALYENGDDVTYVKKTTVDGNSAYIIGSSYYYQGDEGEQEYVVFIEGDYAYDILFTTDDLSLIQDDIDSIIHSFRVD</sequence>
<keyword evidence="1" id="KW-0812">Transmembrane</keyword>
<gene>
    <name evidence="3" type="ORF">C7452_0845</name>
</gene>
<name>A0A371NE92_9EURY</name>
<accession>A0A371NE92</accession>
<dbReference type="AlphaFoldDB" id="A0A371NE92"/>
<dbReference type="Pfam" id="PF13240">
    <property type="entry name" value="Zn_Ribbon_1"/>
    <property type="match status" value="1"/>
</dbReference>
<comment type="caution">
    <text evidence="3">The sequence shown here is derived from an EMBL/GenBank/DDBJ whole genome shotgun (WGS) entry which is preliminary data.</text>
</comment>
<proteinExistence type="predicted"/>
<feature type="transmembrane region" description="Helical" evidence="1">
    <location>
        <begin position="44"/>
        <end position="62"/>
    </location>
</feature>
<feature type="domain" description="Zinc-ribbon" evidence="2">
    <location>
        <begin position="4"/>
        <end position="25"/>
    </location>
</feature>
<dbReference type="Proteomes" id="UP000256864">
    <property type="component" value="Unassembled WGS sequence"/>
</dbReference>
<dbReference type="EMBL" id="QREL01000001">
    <property type="protein sequence ID" value="REE28821.1"/>
    <property type="molecule type" value="Genomic_DNA"/>
</dbReference>
<dbReference type="Pfam" id="PF18933">
    <property type="entry name" value="PsbP_2"/>
    <property type="match status" value="1"/>
</dbReference>
<evidence type="ECO:0000259" key="2">
    <source>
        <dbReference type="Pfam" id="PF13240"/>
    </source>
</evidence>
<keyword evidence="4" id="KW-1185">Reference proteome</keyword>
<evidence type="ECO:0000313" key="4">
    <source>
        <dbReference type="Proteomes" id="UP000256864"/>
    </source>
</evidence>
<keyword evidence="1" id="KW-1133">Transmembrane helix</keyword>
<dbReference type="InterPro" id="IPR026870">
    <property type="entry name" value="Zinc_ribbon_dom"/>
</dbReference>
<protein>
    <submittedName>
        <fullName evidence="3">Zinc ribbon protein</fullName>
    </submittedName>
</protein>
<reference evidence="3 4" key="1">
    <citation type="submission" date="2018-07" db="EMBL/GenBank/DDBJ databases">
        <title>Genomic Encyclopedia of Type Strains, Phase IV (KMG-IV): sequencing the most valuable type-strain genomes for metagenomic binning, comparative biology and taxonomic classification.</title>
        <authorList>
            <person name="Goeker M."/>
        </authorList>
    </citation>
    <scope>NUCLEOTIDE SEQUENCE [LARGE SCALE GENOMIC DNA]</scope>
    <source>
        <strain evidence="3 4">DSM 7466</strain>
    </source>
</reference>
<organism evidence="3 4">
    <name type="scientific">Methanothermobacter defluvii</name>
    <dbReference type="NCBI Taxonomy" id="49339"/>
    <lineage>
        <taxon>Archaea</taxon>
        <taxon>Methanobacteriati</taxon>
        <taxon>Methanobacteriota</taxon>
        <taxon>Methanomada group</taxon>
        <taxon>Methanobacteria</taxon>
        <taxon>Methanobacteriales</taxon>
        <taxon>Methanobacteriaceae</taxon>
        <taxon>Methanothermobacter</taxon>
    </lineage>
</organism>
<keyword evidence="1" id="KW-0472">Membrane</keyword>
<evidence type="ECO:0000313" key="3">
    <source>
        <dbReference type="EMBL" id="REE28821.1"/>
    </source>
</evidence>
<evidence type="ECO:0000256" key="1">
    <source>
        <dbReference type="SAM" id="Phobius"/>
    </source>
</evidence>